<evidence type="ECO:0000313" key="1">
    <source>
        <dbReference type="EMBL" id="MDI9877227.1"/>
    </source>
</evidence>
<keyword evidence="2" id="KW-1185">Reference proteome</keyword>
<proteinExistence type="predicted"/>
<name>A0ABT6Z7Y0_9BACT</name>
<gene>
    <name evidence="1" type="ORF">QM481_21990</name>
</gene>
<evidence type="ECO:0000313" key="2">
    <source>
        <dbReference type="Proteomes" id="UP001225761"/>
    </source>
</evidence>
<dbReference type="RefSeq" id="WP_283383348.1">
    <property type="nucleotide sequence ID" value="NZ_JASHIE010000018.1"/>
</dbReference>
<comment type="caution">
    <text evidence="1">The sequence shown here is derived from an EMBL/GenBank/DDBJ whole genome shotgun (WGS) entry which is preliminary data.</text>
</comment>
<dbReference type="Proteomes" id="UP001225761">
    <property type="component" value="Unassembled WGS sequence"/>
</dbReference>
<accession>A0ABT6Z7Y0</accession>
<organism evidence="1 2">
    <name type="scientific">Flectobacillus rivi</name>
    <dbReference type="NCBI Taxonomy" id="2984209"/>
    <lineage>
        <taxon>Bacteria</taxon>
        <taxon>Pseudomonadati</taxon>
        <taxon>Bacteroidota</taxon>
        <taxon>Cytophagia</taxon>
        <taxon>Cytophagales</taxon>
        <taxon>Flectobacillaceae</taxon>
        <taxon>Flectobacillus</taxon>
    </lineage>
</organism>
<sequence length="72" mass="8502">MLYRHKKSLSRIKVISSSIYNRDIEAFCVLFTRFDDTTEELFFMTKDEFDQQFEVQNASHKSNETACVNIPS</sequence>
<dbReference type="EMBL" id="JASHIE010000018">
    <property type="protein sequence ID" value="MDI9877227.1"/>
    <property type="molecule type" value="Genomic_DNA"/>
</dbReference>
<protein>
    <submittedName>
        <fullName evidence="1">Uncharacterized protein</fullName>
    </submittedName>
</protein>
<reference evidence="1 2" key="1">
    <citation type="submission" date="2023-05" db="EMBL/GenBank/DDBJ databases">
        <title>Novel species of genus Flectobacillus isolated from stream in China.</title>
        <authorList>
            <person name="Lu H."/>
        </authorList>
    </citation>
    <scope>NUCLEOTIDE SEQUENCE [LARGE SCALE GENOMIC DNA]</scope>
    <source>
        <strain evidence="1 2">LFS242W</strain>
    </source>
</reference>